<comment type="caution">
    <text evidence="2">The sequence shown here is derived from an EMBL/GenBank/DDBJ whole genome shotgun (WGS) entry which is preliminary data.</text>
</comment>
<dbReference type="CDD" id="cd08267">
    <property type="entry name" value="MDR1"/>
    <property type="match status" value="1"/>
</dbReference>
<dbReference type="EMBL" id="VJXR01000011">
    <property type="protein sequence ID" value="TRW46318.1"/>
    <property type="molecule type" value="Genomic_DNA"/>
</dbReference>
<organism evidence="2 3">
    <name type="scientific">Georgenia yuyongxinii</name>
    <dbReference type="NCBI Taxonomy" id="2589797"/>
    <lineage>
        <taxon>Bacteria</taxon>
        <taxon>Bacillati</taxon>
        <taxon>Actinomycetota</taxon>
        <taxon>Actinomycetes</taxon>
        <taxon>Micrococcales</taxon>
        <taxon>Bogoriellaceae</taxon>
        <taxon>Georgenia</taxon>
    </lineage>
</organism>
<dbReference type="PANTHER" id="PTHR11695">
    <property type="entry name" value="ALCOHOL DEHYDROGENASE RELATED"/>
    <property type="match status" value="1"/>
</dbReference>
<evidence type="ECO:0000313" key="2">
    <source>
        <dbReference type="EMBL" id="TRW46318.1"/>
    </source>
</evidence>
<keyword evidence="3" id="KW-1185">Reference proteome</keyword>
<dbReference type="InterPro" id="IPR013154">
    <property type="entry name" value="ADH-like_N"/>
</dbReference>
<dbReference type="SMART" id="SM00829">
    <property type="entry name" value="PKS_ER"/>
    <property type="match status" value="1"/>
</dbReference>
<feature type="domain" description="Enoyl reductase (ER)" evidence="1">
    <location>
        <begin position="10"/>
        <end position="319"/>
    </location>
</feature>
<evidence type="ECO:0000313" key="3">
    <source>
        <dbReference type="Proteomes" id="UP000318693"/>
    </source>
</evidence>
<protein>
    <submittedName>
        <fullName evidence="2">NAD(P)-dependent alcohol dehydrogenase</fullName>
    </submittedName>
</protein>
<dbReference type="AlphaFoldDB" id="A0A552WU05"/>
<dbReference type="Gene3D" id="3.40.50.720">
    <property type="entry name" value="NAD(P)-binding Rossmann-like Domain"/>
    <property type="match status" value="1"/>
</dbReference>
<dbReference type="PANTHER" id="PTHR11695:SF648">
    <property type="entry name" value="ZINC-BINDING OXIDOREDUCTASE"/>
    <property type="match status" value="1"/>
</dbReference>
<accession>A0A552WU05</accession>
<dbReference type="Pfam" id="PF13602">
    <property type="entry name" value="ADH_zinc_N_2"/>
    <property type="match status" value="1"/>
</dbReference>
<dbReference type="InterPro" id="IPR020843">
    <property type="entry name" value="ER"/>
</dbReference>
<gene>
    <name evidence="2" type="ORF">FJ693_06180</name>
</gene>
<dbReference type="SUPFAM" id="SSF51735">
    <property type="entry name" value="NAD(P)-binding Rossmann-fold domains"/>
    <property type="match status" value="1"/>
</dbReference>
<dbReference type="Pfam" id="PF08240">
    <property type="entry name" value="ADH_N"/>
    <property type="match status" value="1"/>
</dbReference>
<reference evidence="2 3" key="1">
    <citation type="submission" date="2019-07" db="EMBL/GenBank/DDBJ databases">
        <title>Georgenia wutianyii sp. nov. and Georgenia *** sp. nov. isolated from plateau pika (Ochotona curzoniae) in the Qinghai-Tibet plateau of China.</title>
        <authorList>
            <person name="Tian Z."/>
        </authorList>
    </citation>
    <scope>NUCLEOTIDE SEQUENCE [LARGE SCALE GENOMIC DNA]</scope>
    <source>
        <strain evidence="2 3">Z446</strain>
    </source>
</reference>
<dbReference type="Proteomes" id="UP000318693">
    <property type="component" value="Unassembled WGS sequence"/>
</dbReference>
<dbReference type="RefSeq" id="WP_143417656.1">
    <property type="nucleotide sequence ID" value="NZ_VJXR01000011.1"/>
</dbReference>
<sequence length="330" mass="35865">MRAAVATRYGPPDVVRVTEVEVPTVGEHDVLVEVHATTVNRTDCAYRAAHPFFMRAFTGLRRPRRQILGTELAGVVAAVGSAVTTFAVGDRVFGYNEGAFAFGAHAEYVALPQDGLLAPIPANVGFPEAAAGTEGSHYALAFIRAARVEAGQSVLVYGATGAIGSAAVQLLKSVDATVTAVCDTAHLDLVRGLGADRVVDYTTEDFTRDPQRYDAVFDAVGKSTFGRCRRLLEPGGVYLSSELGPLWQNLYLPLLTRWSRGAKARFPFPHESQEMVRHLARLMQSGRFRPVIDRTYPLDEIVDAYRYVETGRKTGNVVIEVVRADRGRPG</sequence>
<proteinExistence type="predicted"/>
<dbReference type="InterPro" id="IPR050700">
    <property type="entry name" value="YIM1/Zinc_Alcohol_DH_Fams"/>
</dbReference>
<name>A0A552WU05_9MICO</name>
<dbReference type="GO" id="GO:0016491">
    <property type="term" value="F:oxidoreductase activity"/>
    <property type="evidence" value="ECO:0007669"/>
    <property type="project" value="InterPro"/>
</dbReference>
<dbReference type="InterPro" id="IPR011032">
    <property type="entry name" value="GroES-like_sf"/>
</dbReference>
<dbReference type="Gene3D" id="3.90.180.10">
    <property type="entry name" value="Medium-chain alcohol dehydrogenases, catalytic domain"/>
    <property type="match status" value="1"/>
</dbReference>
<dbReference type="SUPFAM" id="SSF50129">
    <property type="entry name" value="GroES-like"/>
    <property type="match status" value="1"/>
</dbReference>
<evidence type="ECO:0000259" key="1">
    <source>
        <dbReference type="SMART" id="SM00829"/>
    </source>
</evidence>
<dbReference type="InterPro" id="IPR036291">
    <property type="entry name" value="NAD(P)-bd_dom_sf"/>
</dbReference>